<feature type="compositionally biased region" description="Low complexity" evidence="7">
    <location>
        <begin position="38"/>
        <end position="47"/>
    </location>
</feature>
<feature type="region of interest" description="Disordered" evidence="7">
    <location>
        <begin position="345"/>
        <end position="433"/>
    </location>
</feature>
<dbReference type="PANTHER" id="PTHR12133">
    <property type="entry name" value="TRNA (ADENINE(58)-N(1))-METHYLTRANSFERASE"/>
    <property type="match status" value="1"/>
</dbReference>
<dbReference type="GO" id="GO:0031515">
    <property type="term" value="C:tRNA (m1A) methyltransferase complex"/>
    <property type="evidence" value="ECO:0007669"/>
    <property type="project" value="InterPro"/>
</dbReference>
<evidence type="ECO:0000313" key="9">
    <source>
        <dbReference type="EMBL" id="KAG7338008.1"/>
    </source>
</evidence>
<dbReference type="PANTHER" id="PTHR12133:SF2">
    <property type="entry name" value="TRNA (ADENINE(58)-N(1))-METHYLTRANSFERASE CATALYTIC SUBUNIT TRMT61A"/>
    <property type="match status" value="1"/>
</dbReference>
<dbReference type="PROSITE" id="PS51620">
    <property type="entry name" value="SAM_TRM61"/>
    <property type="match status" value="1"/>
</dbReference>
<feature type="compositionally biased region" description="Basic and acidic residues" evidence="7">
    <location>
        <begin position="345"/>
        <end position="355"/>
    </location>
</feature>
<keyword evidence="5" id="KW-0819">tRNA processing</keyword>
<dbReference type="Proteomes" id="UP000693970">
    <property type="component" value="Unassembled WGS sequence"/>
</dbReference>
<keyword evidence="11" id="KW-1185">Reference proteome</keyword>
<organism evidence="9 11">
    <name type="scientific">Nitzschia inconspicua</name>
    <dbReference type="NCBI Taxonomy" id="303405"/>
    <lineage>
        <taxon>Eukaryota</taxon>
        <taxon>Sar</taxon>
        <taxon>Stramenopiles</taxon>
        <taxon>Ochrophyta</taxon>
        <taxon>Bacillariophyta</taxon>
        <taxon>Bacillariophyceae</taxon>
        <taxon>Bacillariophycidae</taxon>
        <taxon>Bacillariales</taxon>
        <taxon>Bacillariaceae</taxon>
        <taxon>Nitzschia</taxon>
    </lineage>
</organism>
<dbReference type="GO" id="GO:0160107">
    <property type="term" value="F:tRNA (adenine(58)-N1)-methyltransferase activity"/>
    <property type="evidence" value="ECO:0007669"/>
    <property type="project" value="InterPro"/>
</dbReference>
<dbReference type="Pfam" id="PF08704">
    <property type="entry name" value="GCD14"/>
    <property type="match status" value="1"/>
</dbReference>
<dbReference type="GO" id="GO:0030488">
    <property type="term" value="P:tRNA methylation"/>
    <property type="evidence" value="ECO:0007669"/>
    <property type="project" value="InterPro"/>
</dbReference>
<sequence length="466" mass="51583">MDFALPHIHEDSVVTSSNIRHVPLETPVSKDDATDDTQQQQQQQQQQNEQEPPLDDMLIEAANQAAIDLFFGLDSGDDPTKLDCTAYPERSTPQSETIQPGALVVIFESFDNLNFCYAKVGEIFRNRNGEFYHDDFIGKPFGCKIRSRNNRGLGYLYLLKPTPELWARSLKHRTQIVHELDASMIVFYLNLRPNMVVCESGTGSGALSHCIMRTIAPGGMLHTYEFNQQRADTARVEFEKNRVSHLVTVYHKDVCGKHGPGGFDRPQASVDAVVLDLPEPWNAVPYAAHCLKPGGRLASYSPCVEQSQRTVTALQGVGFHTIKTMEFRLKEYYVDDEELELPPKEKRQRIVDKRQTLVGTTDGGAYLSGQDTGTETDPETRTSRRNATEGDPESVLSTTTAGTTNEDPSTVSPAAAAATEGSSSSGSSKTPKRKKFLVARPFVTMRGHTAFLTFATAGNRLQPLPK</sequence>
<keyword evidence="2 9" id="KW-0489">Methyltransferase</keyword>
<evidence type="ECO:0000256" key="7">
    <source>
        <dbReference type="SAM" id="MobiDB-lite"/>
    </source>
</evidence>
<evidence type="ECO:0000313" key="10">
    <source>
        <dbReference type="EMBL" id="KAG7344486.1"/>
    </source>
</evidence>
<dbReference type="AlphaFoldDB" id="A0A9K3P882"/>
<reference evidence="9" key="2">
    <citation type="submission" date="2021-04" db="EMBL/GenBank/DDBJ databases">
        <authorList>
            <person name="Podell S."/>
        </authorList>
    </citation>
    <scope>NUCLEOTIDE SEQUENCE</scope>
    <source>
        <strain evidence="9">Hildebrandi</strain>
    </source>
</reference>
<feature type="domain" description="tRNA (adenine(58)-N(1))-methyltransferase catalytic subunit TRM61 C-terminal" evidence="8">
    <location>
        <begin position="154"/>
        <end position="346"/>
    </location>
</feature>
<dbReference type="InterPro" id="IPR014816">
    <property type="entry name" value="tRNA_MeTrfase_Gcd14"/>
</dbReference>
<dbReference type="OrthoDB" id="1925287at2759"/>
<evidence type="ECO:0000259" key="8">
    <source>
        <dbReference type="Pfam" id="PF08704"/>
    </source>
</evidence>
<protein>
    <submittedName>
        <fullName evidence="9">tRNA1-methyladenosine methyltransferase-like methyltransferase</fullName>
    </submittedName>
</protein>
<dbReference type="EMBL" id="JAGRRH010000067">
    <property type="protein sequence ID" value="KAG7338008.1"/>
    <property type="molecule type" value="Genomic_DNA"/>
</dbReference>
<evidence type="ECO:0000256" key="1">
    <source>
        <dbReference type="ARBA" id="ARBA00004123"/>
    </source>
</evidence>
<dbReference type="InterPro" id="IPR049470">
    <property type="entry name" value="TRM61_C"/>
</dbReference>
<feature type="compositionally biased region" description="Basic and acidic residues" evidence="7">
    <location>
        <begin position="378"/>
        <end position="388"/>
    </location>
</feature>
<evidence type="ECO:0000313" key="11">
    <source>
        <dbReference type="Proteomes" id="UP000693970"/>
    </source>
</evidence>
<gene>
    <name evidence="10" type="ORF">IV203_022494</name>
    <name evidence="9" type="ORF">IV203_022724</name>
</gene>
<comment type="caution">
    <text evidence="9">The sequence shown here is derived from an EMBL/GenBank/DDBJ whole genome shotgun (WGS) entry which is preliminary data.</text>
</comment>
<feature type="compositionally biased region" description="Low complexity" evidence="7">
    <location>
        <begin position="408"/>
        <end position="428"/>
    </location>
</feature>
<evidence type="ECO:0000256" key="4">
    <source>
        <dbReference type="ARBA" id="ARBA00022691"/>
    </source>
</evidence>
<reference evidence="9" key="1">
    <citation type="journal article" date="2021" name="Sci. Rep.">
        <title>Diploid genomic architecture of Nitzschia inconspicua, an elite biomass production diatom.</title>
        <authorList>
            <person name="Oliver A."/>
            <person name="Podell S."/>
            <person name="Pinowska A."/>
            <person name="Traller J.C."/>
            <person name="Smith S.R."/>
            <person name="McClure R."/>
            <person name="Beliaev A."/>
            <person name="Bohutskyi P."/>
            <person name="Hill E.A."/>
            <person name="Rabines A."/>
            <person name="Zheng H."/>
            <person name="Allen L.Z."/>
            <person name="Kuo A."/>
            <person name="Grigoriev I.V."/>
            <person name="Allen A.E."/>
            <person name="Hazlebeck D."/>
            <person name="Allen E.E."/>
        </authorList>
    </citation>
    <scope>NUCLEOTIDE SEQUENCE</scope>
    <source>
        <strain evidence="9">Hildebrandi</strain>
    </source>
</reference>
<evidence type="ECO:0000256" key="6">
    <source>
        <dbReference type="ARBA" id="ARBA00023242"/>
    </source>
</evidence>
<comment type="subcellular location">
    <subcellularLocation>
        <location evidence="1">Nucleus</location>
    </subcellularLocation>
</comment>
<keyword evidence="3" id="KW-0808">Transferase</keyword>
<proteinExistence type="predicted"/>
<evidence type="ECO:0000256" key="2">
    <source>
        <dbReference type="ARBA" id="ARBA00022603"/>
    </source>
</evidence>
<dbReference type="EMBL" id="JAGRRH010000023">
    <property type="protein sequence ID" value="KAG7344486.1"/>
    <property type="molecule type" value="Genomic_DNA"/>
</dbReference>
<name>A0A9K3P882_9STRA</name>
<evidence type="ECO:0000256" key="3">
    <source>
        <dbReference type="ARBA" id="ARBA00022679"/>
    </source>
</evidence>
<keyword evidence="6" id="KW-0539">Nucleus</keyword>
<feature type="region of interest" description="Disordered" evidence="7">
    <location>
        <begin position="16"/>
        <end position="52"/>
    </location>
</feature>
<accession>A0A9K3P882</accession>
<dbReference type="GO" id="GO:0005634">
    <property type="term" value="C:nucleus"/>
    <property type="evidence" value="ECO:0007669"/>
    <property type="project" value="UniProtKB-SubCell"/>
</dbReference>
<feature type="compositionally biased region" description="Polar residues" evidence="7">
    <location>
        <begin position="395"/>
        <end position="407"/>
    </location>
</feature>
<evidence type="ECO:0000256" key="5">
    <source>
        <dbReference type="ARBA" id="ARBA00022694"/>
    </source>
</evidence>
<keyword evidence="4" id="KW-0949">S-adenosyl-L-methionine</keyword>